<keyword evidence="3" id="KW-0540">Nuclease</keyword>
<gene>
    <name evidence="6" type="ORF">MNV_710006</name>
</gene>
<dbReference type="PANTHER" id="PTHR34139">
    <property type="entry name" value="UPF0331 PROTEIN MJ0127"/>
    <property type="match status" value="1"/>
</dbReference>
<accession>A0A284VT11</accession>
<dbReference type="RefSeq" id="WP_096206994.1">
    <property type="nucleotide sequence ID" value="NZ_FZMP01000220.1"/>
</dbReference>
<sequence length="161" mass="18419">MPKKRDINLFFADILEAIDKIKEYTHGMGYEEFIRDKKTQDAVVRNLEIIGEAAKNIPDDVKEKYPEVNWKAITGMRDKLIHEYFGVSNPIVWETIAGDIPAFEAQIKEILETGKNTEVKGTLKSLRQKAEALGLTEEDVEKEIKAHRRKNEIRGFGMGTL</sequence>
<dbReference type="GO" id="GO:0110001">
    <property type="term" value="C:toxin-antitoxin complex"/>
    <property type="evidence" value="ECO:0007669"/>
    <property type="project" value="InterPro"/>
</dbReference>
<organism evidence="6 7">
    <name type="scientific">Candidatus Methanoperedens nitratireducens</name>
    <dbReference type="NCBI Taxonomy" id="1392998"/>
    <lineage>
        <taxon>Archaea</taxon>
        <taxon>Methanobacteriati</taxon>
        <taxon>Methanobacteriota</taxon>
        <taxon>Stenosarchaea group</taxon>
        <taxon>Methanomicrobia</taxon>
        <taxon>Methanosarcinales</taxon>
        <taxon>ANME-2 cluster</taxon>
        <taxon>Candidatus Methanoperedentaceae</taxon>
        <taxon>Candidatus Methanoperedens</taxon>
    </lineage>
</organism>
<keyword evidence="2" id="KW-1277">Toxin-antitoxin system</keyword>
<evidence type="ECO:0000313" key="6">
    <source>
        <dbReference type="EMBL" id="SNQ62430.1"/>
    </source>
</evidence>
<dbReference type="PANTHER" id="PTHR34139:SF1">
    <property type="entry name" value="RNASE MJ1380-RELATED"/>
    <property type="match status" value="1"/>
</dbReference>
<evidence type="ECO:0000313" key="7">
    <source>
        <dbReference type="Proteomes" id="UP000218615"/>
    </source>
</evidence>
<evidence type="ECO:0000256" key="3">
    <source>
        <dbReference type="ARBA" id="ARBA00022722"/>
    </source>
</evidence>
<keyword evidence="7" id="KW-1185">Reference proteome</keyword>
<evidence type="ECO:0000256" key="2">
    <source>
        <dbReference type="ARBA" id="ARBA00022649"/>
    </source>
</evidence>
<reference evidence="7" key="1">
    <citation type="submission" date="2017-06" db="EMBL/GenBank/DDBJ databases">
        <authorList>
            <person name="Cremers G."/>
        </authorList>
    </citation>
    <scope>NUCLEOTIDE SEQUENCE [LARGE SCALE GENOMIC DNA]</scope>
</reference>
<dbReference type="GO" id="GO:0000166">
    <property type="term" value="F:nucleotide binding"/>
    <property type="evidence" value="ECO:0007669"/>
    <property type="project" value="UniProtKB-KW"/>
</dbReference>
<dbReference type="Pfam" id="PF01934">
    <property type="entry name" value="HepT-like"/>
    <property type="match status" value="1"/>
</dbReference>
<keyword evidence="1" id="KW-0597">Phosphoprotein</keyword>
<evidence type="ECO:0000256" key="4">
    <source>
        <dbReference type="ARBA" id="ARBA00022741"/>
    </source>
</evidence>
<proteinExistence type="predicted"/>
<keyword evidence="4" id="KW-0547">Nucleotide-binding</keyword>
<protein>
    <recommendedName>
        <fullName evidence="8">DUF86 domain-containing protein</fullName>
    </recommendedName>
</protein>
<evidence type="ECO:0008006" key="8">
    <source>
        <dbReference type="Google" id="ProtNLM"/>
    </source>
</evidence>
<dbReference type="EMBL" id="FZMP01000220">
    <property type="protein sequence ID" value="SNQ62430.1"/>
    <property type="molecule type" value="Genomic_DNA"/>
</dbReference>
<dbReference type="OrthoDB" id="318716at2157"/>
<dbReference type="Proteomes" id="UP000218615">
    <property type="component" value="Unassembled WGS sequence"/>
</dbReference>
<dbReference type="AlphaFoldDB" id="A0A284VT11"/>
<dbReference type="GO" id="GO:0016787">
    <property type="term" value="F:hydrolase activity"/>
    <property type="evidence" value="ECO:0007669"/>
    <property type="project" value="UniProtKB-KW"/>
</dbReference>
<keyword evidence="5" id="KW-0378">Hydrolase</keyword>
<name>A0A284VT11_9EURY</name>
<dbReference type="GO" id="GO:0004540">
    <property type="term" value="F:RNA nuclease activity"/>
    <property type="evidence" value="ECO:0007669"/>
    <property type="project" value="InterPro"/>
</dbReference>
<evidence type="ECO:0000256" key="1">
    <source>
        <dbReference type="ARBA" id="ARBA00022553"/>
    </source>
</evidence>
<dbReference type="InterPro" id="IPR051813">
    <property type="entry name" value="HepT_RNase_toxin"/>
</dbReference>
<evidence type="ECO:0000256" key="5">
    <source>
        <dbReference type="ARBA" id="ARBA00022801"/>
    </source>
</evidence>
<dbReference type="InterPro" id="IPR008201">
    <property type="entry name" value="HepT-like"/>
</dbReference>